<sequence>MDFLKNALKDTGSKVAKKEAANILENMKKHFEEKDWKALLQDLYQCWEIKDVIMGLAGIESHLKKEEPEEVVKKVSSKMNPIDLGKTLLNSFKLLKSTSASNKEEAKGNLLDNFTLSELGEQLKNINGILNKQ</sequence>
<name>A0A0K0END5_STRER</name>
<protein>
    <submittedName>
        <fullName evidence="2">HEAT repeat domain-containing protein</fullName>
    </submittedName>
</protein>
<evidence type="ECO:0000313" key="2">
    <source>
        <dbReference type="WBParaSite" id="SSTP_0001097200.1"/>
    </source>
</evidence>
<dbReference type="AlphaFoldDB" id="A0A0K0END5"/>
<reference evidence="2" key="1">
    <citation type="submission" date="2015-08" db="UniProtKB">
        <authorList>
            <consortium name="WormBaseParasite"/>
        </authorList>
    </citation>
    <scope>IDENTIFICATION</scope>
</reference>
<organism evidence="2">
    <name type="scientific">Strongyloides stercoralis</name>
    <name type="common">Threadworm</name>
    <dbReference type="NCBI Taxonomy" id="6248"/>
    <lineage>
        <taxon>Eukaryota</taxon>
        <taxon>Metazoa</taxon>
        <taxon>Ecdysozoa</taxon>
        <taxon>Nematoda</taxon>
        <taxon>Chromadorea</taxon>
        <taxon>Rhabditida</taxon>
        <taxon>Tylenchina</taxon>
        <taxon>Panagrolaimomorpha</taxon>
        <taxon>Strongyloidoidea</taxon>
        <taxon>Strongyloididae</taxon>
        <taxon>Strongyloides</taxon>
    </lineage>
</organism>
<dbReference type="Proteomes" id="UP000035681">
    <property type="component" value="Unplaced"/>
</dbReference>
<keyword evidence="1" id="KW-1185">Reference proteome</keyword>
<proteinExistence type="predicted"/>
<evidence type="ECO:0000313" key="1">
    <source>
        <dbReference type="Proteomes" id="UP000035681"/>
    </source>
</evidence>
<accession>A0A0K0END5</accession>
<dbReference type="WBParaSite" id="TCONS_00012958.p1">
    <property type="protein sequence ID" value="TCONS_00012958.p1"/>
    <property type="gene ID" value="XLOC_008745"/>
</dbReference>
<dbReference type="WBParaSite" id="SSTP_0001097200.1">
    <property type="protein sequence ID" value="SSTP_0001097200.1"/>
    <property type="gene ID" value="SSTP_0001097200"/>
</dbReference>